<evidence type="ECO:0000313" key="3">
    <source>
        <dbReference type="EMBL" id="TNN83198.1"/>
    </source>
</evidence>
<feature type="region of interest" description="Disordered" evidence="1">
    <location>
        <begin position="178"/>
        <end position="228"/>
    </location>
</feature>
<keyword evidence="4" id="KW-1185">Reference proteome</keyword>
<evidence type="ECO:0000313" key="4">
    <source>
        <dbReference type="Proteomes" id="UP000314294"/>
    </source>
</evidence>
<keyword evidence="2" id="KW-0812">Transmembrane</keyword>
<dbReference type="EMBL" id="SRLO01000034">
    <property type="protein sequence ID" value="TNN83198.1"/>
    <property type="molecule type" value="Genomic_DNA"/>
</dbReference>
<gene>
    <name evidence="3" type="ORF">EYF80_006531</name>
</gene>
<proteinExistence type="predicted"/>
<evidence type="ECO:0000256" key="2">
    <source>
        <dbReference type="SAM" id="Phobius"/>
    </source>
</evidence>
<accession>A0A4Z2J0K0</accession>
<feature type="transmembrane region" description="Helical" evidence="2">
    <location>
        <begin position="23"/>
        <end position="44"/>
    </location>
</feature>
<reference evidence="3 4" key="1">
    <citation type="submission" date="2019-03" db="EMBL/GenBank/DDBJ databases">
        <title>First draft genome of Liparis tanakae, snailfish: a comprehensive survey of snailfish specific genes.</title>
        <authorList>
            <person name="Kim W."/>
            <person name="Song I."/>
            <person name="Jeong J.-H."/>
            <person name="Kim D."/>
            <person name="Kim S."/>
            <person name="Ryu S."/>
            <person name="Song J.Y."/>
            <person name="Lee S.K."/>
        </authorList>
    </citation>
    <scope>NUCLEOTIDE SEQUENCE [LARGE SCALE GENOMIC DNA]</scope>
    <source>
        <tissue evidence="3">Muscle</tissue>
    </source>
</reference>
<feature type="compositionally biased region" description="Basic and acidic residues" evidence="1">
    <location>
        <begin position="178"/>
        <end position="187"/>
    </location>
</feature>
<name>A0A4Z2J0K0_9TELE</name>
<feature type="compositionally biased region" description="Basic and acidic residues" evidence="1">
    <location>
        <begin position="219"/>
        <end position="228"/>
    </location>
</feature>
<comment type="caution">
    <text evidence="3">The sequence shown here is derived from an EMBL/GenBank/DDBJ whole genome shotgun (WGS) entry which is preliminary data.</text>
</comment>
<keyword evidence="2" id="KW-0472">Membrane</keyword>
<dbReference type="AlphaFoldDB" id="A0A4Z2J0K0"/>
<evidence type="ECO:0000256" key="1">
    <source>
        <dbReference type="SAM" id="MobiDB-lite"/>
    </source>
</evidence>
<sequence length="228" mass="25390">MLNNLPKSPTVSINTKLALSQLALYYAADSVIIIIIITITIIALPHSVMVGQSTHKTLEMQNRSCTVASGMETVGHVLRALAISTAEDRLPNIMDDQHESLASIDDYQNCGGDSYPMGVQYYEGLSLGVYDSFELGYMKAGRTASSSHAREMGWWRQVVALLLNRDILKRDEREANENLMKRKEKNQGKRKKDPLPVCTSDALTAKLSKQEQEAEAPVEVERRRPTVP</sequence>
<protein>
    <submittedName>
        <fullName evidence="3">Uncharacterized protein</fullName>
    </submittedName>
</protein>
<dbReference type="Proteomes" id="UP000314294">
    <property type="component" value="Unassembled WGS sequence"/>
</dbReference>
<keyword evidence="2" id="KW-1133">Transmembrane helix</keyword>
<organism evidence="3 4">
    <name type="scientific">Liparis tanakae</name>
    <name type="common">Tanaka's snailfish</name>
    <dbReference type="NCBI Taxonomy" id="230148"/>
    <lineage>
        <taxon>Eukaryota</taxon>
        <taxon>Metazoa</taxon>
        <taxon>Chordata</taxon>
        <taxon>Craniata</taxon>
        <taxon>Vertebrata</taxon>
        <taxon>Euteleostomi</taxon>
        <taxon>Actinopterygii</taxon>
        <taxon>Neopterygii</taxon>
        <taxon>Teleostei</taxon>
        <taxon>Neoteleostei</taxon>
        <taxon>Acanthomorphata</taxon>
        <taxon>Eupercaria</taxon>
        <taxon>Perciformes</taxon>
        <taxon>Cottioidei</taxon>
        <taxon>Cottales</taxon>
        <taxon>Liparidae</taxon>
        <taxon>Liparis</taxon>
    </lineage>
</organism>